<dbReference type="RefSeq" id="WP_161233588.1">
    <property type="nucleotide sequence ID" value="NZ_JBDPBK010000015.1"/>
</dbReference>
<gene>
    <name evidence="1" type="ORF">GT728_06920</name>
</gene>
<organism evidence="1 2">
    <name type="scientific">Blautia wexlerae</name>
    <dbReference type="NCBI Taxonomy" id="418240"/>
    <lineage>
        <taxon>Bacteria</taxon>
        <taxon>Bacillati</taxon>
        <taxon>Bacillota</taxon>
        <taxon>Clostridia</taxon>
        <taxon>Lachnospirales</taxon>
        <taxon>Lachnospiraceae</taxon>
        <taxon>Blautia</taxon>
    </lineage>
</organism>
<dbReference type="Proteomes" id="UP000477285">
    <property type="component" value="Unassembled WGS sequence"/>
</dbReference>
<sequence>MDNFMNTQQIVRNMNQKILGGAKIPHTSSFPVLRKKDGKYVIALFTLLQTREQREQNKMQRPSYWCVADVQDGDNFVEYNCKENEFCTAPYDRLYNRGIPARAGNEQDIKSLYAQLDEIRMNYVKSGVIDAFSYKRYLDELFKLIPSGQINFYRELSKMV</sequence>
<protein>
    <submittedName>
        <fullName evidence="1">Uncharacterized protein</fullName>
    </submittedName>
</protein>
<proteinExistence type="predicted"/>
<name>A0A6L8T059_9FIRM</name>
<reference evidence="1 2" key="1">
    <citation type="journal article" date="2019" name="Nat. Med.">
        <title>A library of human gut bacterial isolates paired with longitudinal multiomics data enables mechanistic microbiome research.</title>
        <authorList>
            <person name="Poyet M."/>
            <person name="Groussin M."/>
            <person name="Gibbons S.M."/>
            <person name="Avila-Pacheco J."/>
            <person name="Jiang X."/>
            <person name="Kearney S.M."/>
            <person name="Perrotta A.R."/>
            <person name="Berdy B."/>
            <person name="Zhao S."/>
            <person name="Lieberman T.D."/>
            <person name="Swanson P.K."/>
            <person name="Smith M."/>
            <person name="Roesemann S."/>
            <person name="Alexander J.E."/>
            <person name="Rich S.A."/>
            <person name="Livny J."/>
            <person name="Vlamakis H."/>
            <person name="Clish C."/>
            <person name="Bullock K."/>
            <person name="Deik A."/>
            <person name="Scott J."/>
            <person name="Pierce K.A."/>
            <person name="Xavier R.J."/>
            <person name="Alm E.J."/>
        </authorList>
    </citation>
    <scope>NUCLEOTIDE SEQUENCE [LARGE SCALE GENOMIC DNA]</scope>
    <source>
        <strain evidence="1 2">BIOML-A1</strain>
    </source>
</reference>
<evidence type="ECO:0000313" key="2">
    <source>
        <dbReference type="Proteomes" id="UP000477285"/>
    </source>
</evidence>
<accession>A0A6L8T059</accession>
<comment type="caution">
    <text evidence="1">The sequence shown here is derived from an EMBL/GenBank/DDBJ whole genome shotgun (WGS) entry which is preliminary data.</text>
</comment>
<evidence type="ECO:0000313" key="1">
    <source>
        <dbReference type="EMBL" id="MZL32937.1"/>
    </source>
</evidence>
<dbReference type="AlphaFoldDB" id="A0A6L8T059"/>
<dbReference type="EMBL" id="WWVQ01000012">
    <property type="protein sequence ID" value="MZL32937.1"/>
    <property type="molecule type" value="Genomic_DNA"/>
</dbReference>